<accession>A0A4C2A9M4</accession>
<dbReference type="Proteomes" id="UP000299102">
    <property type="component" value="Unassembled WGS sequence"/>
</dbReference>
<comment type="caution">
    <text evidence="9">The sequence shown here is derived from an EMBL/GenBank/DDBJ whole genome shotgun (WGS) entry which is preliminary data.</text>
</comment>
<feature type="region of interest" description="Disordered" evidence="7">
    <location>
        <begin position="1"/>
        <end position="20"/>
    </location>
</feature>
<feature type="region of interest" description="Disordered" evidence="7">
    <location>
        <begin position="120"/>
        <end position="147"/>
    </location>
</feature>
<reference evidence="9 10" key="1">
    <citation type="journal article" date="2019" name="Commun. Biol.">
        <title>The bagworm genome reveals a unique fibroin gene that provides high tensile strength.</title>
        <authorList>
            <person name="Kono N."/>
            <person name="Nakamura H."/>
            <person name="Ohtoshi R."/>
            <person name="Tomita M."/>
            <person name="Numata K."/>
            <person name="Arakawa K."/>
        </authorList>
    </citation>
    <scope>NUCLEOTIDE SEQUENCE [LARGE SCALE GENOMIC DNA]</scope>
</reference>
<evidence type="ECO:0000256" key="1">
    <source>
        <dbReference type="ARBA" id="ARBA00022679"/>
    </source>
</evidence>
<dbReference type="GO" id="GO:0004519">
    <property type="term" value="F:endonuclease activity"/>
    <property type="evidence" value="ECO:0007669"/>
    <property type="project" value="UniProtKB-KW"/>
</dbReference>
<evidence type="ECO:0000259" key="8">
    <source>
        <dbReference type="Pfam" id="PF17917"/>
    </source>
</evidence>
<keyword evidence="3" id="KW-0540">Nuclease</keyword>
<keyword evidence="10" id="KW-1185">Reference proteome</keyword>
<evidence type="ECO:0000256" key="7">
    <source>
        <dbReference type="SAM" id="MobiDB-lite"/>
    </source>
</evidence>
<feature type="region of interest" description="Disordered" evidence="7">
    <location>
        <begin position="68"/>
        <end position="93"/>
    </location>
</feature>
<keyword evidence="4" id="KW-0255">Endonuclease</keyword>
<sequence>MLRPSEVEGAIPSRPRGFSDNRLECKLDRTGFATAATGNATWHRLNKINAELTKEAECNLTSSEFYATSTSNKSSGKREGAAAVNQLRGGQPLSDEAIRHLNTGNASGEALGASLMQREKELKEMHPEAYASRKFSNLEKKYSAPME</sequence>
<evidence type="ECO:0000313" key="10">
    <source>
        <dbReference type="Proteomes" id="UP000299102"/>
    </source>
</evidence>
<keyword evidence="6" id="KW-0695">RNA-directed DNA polymerase</keyword>
<keyword evidence="1" id="KW-0808">Transferase</keyword>
<evidence type="ECO:0000313" key="9">
    <source>
        <dbReference type="EMBL" id="GBP95577.1"/>
    </source>
</evidence>
<proteinExistence type="predicted"/>
<dbReference type="InterPro" id="IPR041373">
    <property type="entry name" value="RT_RNaseH"/>
</dbReference>
<evidence type="ECO:0000256" key="4">
    <source>
        <dbReference type="ARBA" id="ARBA00022759"/>
    </source>
</evidence>
<evidence type="ECO:0000256" key="5">
    <source>
        <dbReference type="ARBA" id="ARBA00022801"/>
    </source>
</evidence>
<evidence type="ECO:0000256" key="3">
    <source>
        <dbReference type="ARBA" id="ARBA00022722"/>
    </source>
</evidence>
<protein>
    <recommendedName>
        <fullName evidence="8">Reverse transcriptase RNase H-like domain-containing protein</fullName>
    </recommendedName>
</protein>
<gene>
    <name evidence="9" type="ORF">EVAR_67049_1</name>
</gene>
<dbReference type="OrthoDB" id="425619at2759"/>
<keyword evidence="2" id="KW-0548">Nucleotidyltransferase</keyword>
<keyword evidence="5" id="KW-0378">Hydrolase</keyword>
<feature type="compositionally biased region" description="Basic and acidic residues" evidence="7">
    <location>
        <begin position="136"/>
        <end position="147"/>
    </location>
</feature>
<dbReference type="Pfam" id="PF17917">
    <property type="entry name" value="RT_RNaseH"/>
    <property type="match status" value="1"/>
</dbReference>
<dbReference type="EMBL" id="BGZK01002652">
    <property type="protein sequence ID" value="GBP95577.1"/>
    <property type="molecule type" value="Genomic_DNA"/>
</dbReference>
<dbReference type="AlphaFoldDB" id="A0A4C2A9M4"/>
<organism evidence="9 10">
    <name type="scientific">Eumeta variegata</name>
    <name type="common">Bagworm moth</name>
    <name type="synonym">Eumeta japonica</name>
    <dbReference type="NCBI Taxonomy" id="151549"/>
    <lineage>
        <taxon>Eukaryota</taxon>
        <taxon>Metazoa</taxon>
        <taxon>Ecdysozoa</taxon>
        <taxon>Arthropoda</taxon>
        <taxon>Hexapoda</taxon>
        <taxon>Insecta</taxon>
        <taxon>Pterygota</taxon>
        <taxon>Neoptera</taxon>
        <taxon>Endopterygota</taxon>
        <taxon>Lepidoptera</taxon>
        <taxon>Glossata</taxon>
        <taxon>Ditrysia</taxon>
        <taxon>Tineoidea</taxon>
        <taxon>Psychidae</taxon>
        <taxon>Oiketicinae</taxon>
        <taxon>Eumeta</taxon>
    </lineage>
</organism>
<feature type="domain" description="Reverse transcriptase RNase H-like" evidence="8">
    <location>
        <begin position="105"/>
        <end position="144"/>
    </location>
</feature>
<dbReference type="GO" id="GO:0003964">
    <property type="term" value="F:RNA-directed DNA polymerase activity"/>
    <property type="evidence" value="ECO:0007669"/>
    <property type="project" value="UniProtKB-KW"/>
</dbReference>
<dbReference type="GO" id="GO:0016787">
    <property type="term" value="F:hydrolase activity"/>
    <property type="evidence" value="ECO:0007669"/>
    <property type="project" value="UniProtKB-KW"/>
</dbReference>
<evidence type="ECO:0000256" key="2">
    <source>
        <dbReference type="ARBA" id="ARBA00022695"/>
    </source>
</evidence>
<name>A0A4C2A9M4_EUMVA</name>
<evidence type="ECO:0000256" key="6">
    <source>
        <dbReference type="ARBA" id="ARBA00022918"/>
    </source>
</evidence>